<keyword evidence="2" id="KW-1185">Reference proteome</keyword>
<dbReference type="Pfam" id="PF19448">
    <property type="entry name" value="DUF5986"/>
    <property type="match status" value="1"/>
</dbReference>
<reference evidence="1" key="2">
    <citation type="submission" date="2020-09" db="EMBL/GenBank/DDBJ databases">
        <authorList>
            <person name="Sun Q."/>
            <person name="Zhou Y."/>
        </authorList>
    </citation>
    <scope>NUCLEOTIDE SEQUENCE</scope>
    <source>
        <strain evidence="1">CGMCC 1.12754</strain>
    </source>
</reference>
<dbReference type="EMBL" id="BMFR01000019">
    <property type="protein sequence ID" value="GGG85119.1"/>
    <property type="molecule type" value="Genomic_DNA"/>
</dbReference>
<dbReference type="AlphaFoldDB" id="A0A917HPS1"/>
<gene>
    <name evidence="1" type="ORF">GCM10011398_33590</name>
</gene>
<accession>A0A917HPS1</accession>
<dbReference type="Proteomes" id="UP000622860">
    <property type="component" value="Unassembled WGS sequence"/>
</dbReference>
<dbReference type="RefSeq" id="WP_188456523.1">
    <property type="nucleotide sequence ID" value="NZ_BMFR01000019.1"/>
</dbReference>
<evidence type="ECO:0000313" key="1">
    <source>
        <dbReference type="EMBL" id="GGG85119.1"/>
    </source>
</evidence>
<dbReference type="InterPro" id="IPR046028">
    <property type="entry name" value="DUF5986"/>
</dbReference>
<organism evidence="1 2">
    <name type="scientific">Virgibacillus oceani</name>
    <dbReference type="NCBI Taxonomy" id="1479511"/>
    <lineage>
        <taxon>Bacteria</taxon>
        <taxon>Bacillati</taxon>
        <taxon>Bacillota</taxon>
        <taxon>Bacilli</taxon>
        <taxon>Bacillales</taxon>
        <taxon>Bacillaceae</taxon>
        <taxon>Virgibacillus</taxon>
    </lineage>
</organism>
<evidence type="ECO:0000313" key="2">
    <source>
        <dbReference type="Proteomes" id="UP000622860"/>
    </source>
</evidence>
<proteinExistence type="predicted"/>
<sequence length="235" mass="27468">MNEYKIPVSHENKKIMFKALHNGISDFRDNFQGIQSSFDNGYGLVTWSFIYNRIYHDTPSTSIISIKTKRGGWPLAVMFDEESGYLYAFVRKKNFINRQKSKKGTPLYYLQGLSTYNTGLESEIPASQLNPYQEYVDFGIDLEERDSLLTSVLNEYRSQVKRFCIVLFDTYNGEIVEFGAVLTNEQLDDFYEENWNHVIEVDYKDTNDTQTSENDQHDIALEFKEQNIKKTNEES</sequence>
<name>A0A917HPS1_9BACI</name>
<comment type="caution">
    <text evidence="1">The sequence shown here is derived from an EMBL/GenBank/DDBJ whole genome shotgun (WGS) entry which is preliminary data.</text>
</comment>
<protein>
    <submittedName>
        <fullName evidence="1">Uncharacterized protein</fullName>
    </submittedName>
</protein>
<reference evidence="1" key="1">
    <citation type="journal article" date="2014" name="Int. J. Syst. Evol. Microbiol.">
        <title>Complete genome sequence of Corynebacterium casei LMG S-19264T (=DSM 44701T), isolated from a smear-ripened cheese.</title>
        <authorList>
            <consortium name="US DOE Joint Genome Institute (JGI-PGF)"/>
            <person name="Walter F."/>
            <person name="Albersmeier A."/>
            <person name="Kalinowski J."/>
            <person name="Ruckert C."/>
        </authorList>
    </citation>
    <scope>NUCLEOTIDE SEQUENCE</scope>
    <source>
        <strain evidence="1">CGMCC 1.12754</strain>
    </source>
</reference>